<evidence type="ECO:0000313" key="3">
    <source>
        <dbReference type="EMBL" id="SSX23672.1"/>
    </source>
</evidence>
<dbReference type="EMBL" id="UFQT01000374">
    <property type="protein sequence ID" value="SSX23672.1"/>
    <property type="molecule type" value="Genomic_DNA"/>
</dbReference>
<organism evidence="2">
    <name type="scientific">Culicoides sonorensis</name>
    <name type="common">Biting midge</name>
    <dbReference type="NCBI Taxonomy" id="179676"/>
    <lineage>
        <taxon>Eukaryota</taxon>
        <taxon>Metazoa</taxon>
        <taxon>Ecdysozoa</taxon>
        <taxon>Arthropoda</taxon>
        <taxon>Hexapoda</taxon>
        <taxon>Insecta</taxon>
        <taxon>Pterygota</taxon>
        <taxon>Neoptera</taxon>
        <taxon>Endopterygota</taxon>
        <taxon>Diptera</taxon>
        <taxon>Nematocera</taxon>
        <taxon>Chironomoidea</taxon>
        <taxon>Ceratopogonidae</taxon>
        <taxon>Ceratopogoninae</taxon>
        <taxon>Culicoides</taxon>
        <taxon>Monoculicoides</taxon>
    </lineage>
</organism>
<accession>A0A336KEK7</accession>
<reference evidence="2" key="1">
    <citation type="submission" date="2018-04" db="EMBL/GenBank/DDBJ databases">
        <authorList>
            <person name="Go L.Y."/>
            <person name="Mitchell J.A."/>
        </authorList>
    </citation>
    <scope>NUCLEOTIDE SEQUENCE</scope>
    <source>
        <tissue evidence="2">Whole organism</tissue>
    </source>
</reference>
<gene>
    <name evidence="2" type="primary">CSON009440</name>
</gene>
<dbReference type="VEuPathDB" id="VectorBase:CSON009440"/>
<protein>
    <submittedName>
        <fullName evidence="2">CSON009440 protein</fullName>
    </submittedName>
</protein>
<reference evidence="3" key="2">
    <citation type="submission" date="2018-07" db="EMBL/GenBank/DDBJ databases">
        <authorList>
            <person name="Quirk P.G."/>
            <person name="Krulwich T.A."/>
        </authorList>
    </citation>
    <scope>NUCLEOTIDE SEQUENCE</scope>
</reference>
<sequence length="150" mass="17290">MLNCTDLACVLHHHHFYAHLHHLKHHLSDDHHDSVDYHHETQSEAPPTGYHVESNDEASIQSLLNDTESDLSQLSHLGEYLSISISNFILIIVLFDQNMKKKINLDGENVLKGVLRLEFEELDHDKMTFIIKKITKIGMKWAEKGLFNGK</sequence>
<proteinExistence type="predicted"/>
<name>A0A336KEK7_CULSO</name>
<dbReference type="EMBL" id="UFQS01000374">
    <property type="protein sequence ID" value="SSX03306.1"/>
    <property type="molecule type" value="Genomic_DNA"/>
</dbReference>
<dbReference type="AlphaFoldDB" id="A0A336KEK7"/>
<evidence type="ECO:0000256" key="1">
    <source>
        <dbReference type="SAM" id="MobiDB-lite"/>
    </source>
</evidence>
<feature type="region of interest" description="Disordered" evidence="1">
    <location>
        <begin position="31"/>
        <end position="52"/>
    </location>
</feature>
<feature type="compositionally biased region" description="Basic and acidic residues" evidence="1">
    <location>
        <begin position="31"/>
        <end position="42"/>
    </location>
</feature>
<evidence type="ECO:0000313" key="2">
    <source>
        <dbReference type="EMBL" id="SSX03306.1"/>
    </source>
</evidence>